<evidence type="ECO:0000256" key="1">
    <source>
        <dbReference type="SAM" id="Phobius"/>
    </source>
</evidence>
<evidence type="ECO:0000259" key="2">
    <source>
        <dbReference type="Pfam" id="PF13462"/>
    </source>
</evidence>
<gene>
    <name evidence="3" type="ORF">UFOPK3401_00016</name>
</gene>
<protein>
    <submittedName>
        <fullName evidence="3">Unannotated protein</fullName>
    </submittedName>
</protein>
<accession>A0A6J7CID1</accession>
<proteinExistence type="predicted"/>
<dbReference type="CDD" id="cd02972">
    <property type="entry name" value="DsbA_family"/>
    <property type="match status" value="1"/>
</dbReference>
<dbReference type="SUPFAM" id="SSF52833">
    <property type="entry name" value="Thioredoxin-like"/>
    <property type="match status" value="1"/>
</dbReference>
<reference evidence="3" key="1">
    <citation type="submission" date="2020-05" db="EMBL/GenBank/DDBJ databases">
        <authorList>
            <person name="Chiriac C."/>
            <person name="Salcher M."/>
            <person name="Ghai R."/>
            <person name="Kavagutti S V."/>
        </authorList>
    </citation>
    <scope>NUCLEOTIDE SEQUENCE</scope>
</reference>
<organism evidence="3">
    <name type="scientific">freshwater metagenome</name>
    <dbReference type="NCBI Taxonomy" id="449393"/>
    <lineage>
        <taxon>unclassified sequences</taxon>
        <taxon>metagenomes</taxon>
        <taxon>ecological metagenomes</taxon>
    </lineage>
</organism>
<keyword evidence="1" id="KW-0472">Membrane</keyword>
<dbReference type="Gene3D" id="3.40.30.10">
    <property type="entry name" value="Glutaredoxin"/>
    <property type="match status" value="1"/>
</dbReference>
<sequence>MGKGDKEARTEAQARLAAERSAQQAADKRRTWIFGGITVAVIVIIAVLVGVSVSKQSNSASDVGPLPRGADPVTYGIQVGATAINGGGDQAAFVKATTPKTPRIDFYEDFQCPACKKFEDQASPTINFQINNGKVLAVYNMLNFLDKNFNSDSSLRAANAAGCAADEGKFLIFHDTVYVNQPKKEGAGFTDSDLLRFGNESGLTSPSFAKCVTTVKYRNWVVNGIQRAADNVPVTSTPTLRLNNRDLVRPISNQQIVNAIASLSK</sequence>
<dbReference type="AlphaFoldDB" id="A0A6J7CID1"/>
<feature type="domain" description="Thioredoxin-like fold" evidence="2">
    <location>
        <begin position="103"/>
        <end position="260"/>
    </location>
</feature>
<dbReference type="InterPro" id="IPR036249">
    <property type="entry name" value="Thioredoxin-like_sf"/>
</dbReference>
<name>A0A6J7CID1_9ZZZZ</name>
<dbReference type="EMBL" id="CAFBLM010000001">
    <property type="protein sequence ID" value="CAB4856795.1"/>
    <property type="molecule type" value="Genomic_DNA"/>
</dbReference>
<keyword evidence="1" id="KW-0812">Transmembrane</keyword>
<keyword evidence="1" id="KW-1133">Transmembrane helix</keyword>
<evidence type="ECO:0000313" key="3">
    <source>
        <dbReference type="EMBL" id="CAB4856795.1"/>
    </source>
</evidence>
<dbReference type="Pfam" id="PF13462">
    <property type="entry name" value="Thioredoxin_4"/>
    <property type="match status" value="1"/>
</dbReference>
<dbReference type="InterPro" id="IPR012336">
    <property type="entry name" value="Thioredoxin-like_fold"/>
</dbReference>
<feature type="transmembrane region" description="Helical" evidence="1">
    <location>
        <begin position="32"/>
        <end position="53"/>
    </location>
</feature>